<feature type="compositionally biased region" description="Basic and acidic residues" evidence="1">
    <location>
        <begin position="438"/>
        <end position="449"/>
    </location>
</feature>
<gene>
    <name evidence="2" type="ORF">KHLLAP_LOCUS4068</name>
</gene>
<feature type="region of interest" description="Disordered" evidence="1">
    <location>
        <begin position="1"/>
        <end position="26"/>
    </location>
</feature>
<feature type="region of interest" description="Disordered" evidence="1">
    <location>
        <begin position="58"/>
        <end position="90"/>
    </location>
</feature>
<feature type="compositionally biased region" description="Low complexity" evidence="1">
    <location>
        <begin position="185"/>
        <end position="194"/>
    </location>
</feature>
<evidence type="ECO:0000256" key="1">
    <source>
        <dbReference type="SAM" id="MobiDB-lite"/>
    </source>
</evidence>
<feature type="compositionally biased region" description="Low complexity" evidence="1">
    <location>
        <begin position="10"/>
        <end position="21"/>
    </location>
</feature>
<proteinExistence type="predicted"/>
<evidence type="ECO:0000313" key="3">
    <source>
        <dbReference type="Proteomes" id="UP001295740"/>
    </source>
</evidence>
<dbReference type="Proteomes" id="UP001295740">
    <property type="component" value="Unassembled WGS sequence"/>
</dbReference>
<accession>A0AAI8YG85</accession>
<feature type="compositionally biased region" description="Basic and acidic residues" evidence="1">
    <location>
        <begin position="103"/>
        <end position="112"/>
    </location>
</feature>
<dbReference type="AlphaFoldDB" id="A0AAI8YG85"/>
<comment type="caution">
    <text evidence="2">The sequence shown here is derived from an EMBL/GenBank/DDBJ whole genome shotgun (WGS) entry which is preliminary data.</text>
</comment>
<feature type="region of interest" description="Disordered" evidence="1">
    <location>
        <begin position="103"/>
        <end position="127"/>
    </location>
</feature>
<feature type="compositionally biased region" description="Polar residues" evidence="1">
    <location>
        <begin position="72"/>
        <end position="90"/>
    </location>
</feature>
<protein>
    <submittedName>
        <fullName evidence="2">Uu.00g109940.m01.CDS01</fullName>
    </submittedName>
</protein>
<sequence>MPSPTYGDGASLAPPLASLASTSQNAPRFMVEPTPELQSRYNQIRRDTDRINLQTHVAAQNNLLPPPRAPSMSRSTTNESQESRSPIYSHTSDLEAALTRDMAARDATESRKPRGKRKGPLDPKTRTYTAVKRKLGLTCQRHRTKKTACNCYDTTKLEAGYQRHLSRNAARSADPSLSTTRNELPTPTTTAGTTFGTGGAAPSPSYQDIDINLDSPVQPPTGVRPSIQPILTFDIDSIASVNEMMQAPMEQPYFPGTAGTAQLAPTKDQLELLPIPIGSETWNFRSRWQCEYKRRSDILSRTSSEGCSWTGPFRELCSHFQTAHHPFQDAPEPRWSICNSCSAVSLGWESPSVHIVDGCPAVSWQKWFYGTIKAEPGPASLPALTQSGESESGFSYTPDYPWSNPPWSGGTEGSNGWYNNPSPGNNSFSERSNNGKDTSNRNEDDFDHTLDHGETIAIAQTVY</sequence>
<organism evidence="2 3">
    <name type="scientific">Anthostomella pinea</name>
    <dbReference type="NCBI Taxonomy" id="933095"/>
    <lineage>
        <taxon>Eukaryota</taxon>
        <taxon>Fungi</taxon>
        <taxon>Dikarya</taxon>
        <taxon>Ascomycota</taxon>
        <taxon>Pezizomycotina</taxon>
        <taxon>Sordariomycetes</taxon>
        <taxon>Xylariomycetidae</taxon>
        <taxon>Xylariales</taxon>
        <taxon>Xylariaceae</taxon>
        <taxon>Anthostomella</taxon>
    </lineage>
</organism>
<reference evidence="2" key="1">
    <citation type="submission" date="2023-10" db="EMBL/GenBank/DDBJ databases">
        <authorList>
            <person name="Hackl T."/>
        </authorList>
    </citation>
    <scope>NUCLEOTIDE SEQUENCE</scope>
</reference>
<name>A0AAI8YG85_9PEZI</name>
<dbReference type="EMBL" id="CAUWAG010000006">
    <property type="protein sequence ID" value="CAJ2503600.1"/>
    <property type="molecule type" value="Genomic_DNA"/>
</dbReference>
<feature type="region of interest" description="Disordered" evidence="1">
    <location>
        <begin position="405"/>
        <end position="449"/>
    </location>
</feature>
<feature type="region of interest" description="Disordered" evidence="1">
    <location>
        <begin position="166"/>
        <end position="211"/>
    </location>
</feature>
<keyword evidence="3" id="KW-1185">Reference proteome</keyword>
<feature type="compositionally biased region" description="Polar residues" evidence="1">
    <location>
        <begin position="414"/>
        <end position="437"/>
    </location>
</feature>
<evidence type="ECO:0000313" key="2">
    <source>
        <dbReference type="EMBL" id="CAJ2503600.1"/>
    </source>
</evidence>